<dbReference type="PANTHER" id="PTHR47123">
    <property type="entry name" value="F-BOX PROTEIN SKIP23"/>
    <property type="match status" value="1"/>
</dbReference>
<feature type="compositionally biased region" description="Basic and acidic residues" evidence="1">
    <location>
        <begin position="483"/>
        <end position="492"/>
    </location>
</feature>
<dbReference type="Pfam" id="PF03478">
    <property type="entry name" value="Beta-prop_KIB1-4"/>
    <property type="match status" value="1"/>
</dbReference>
<dbReference type="EMBL" id="SMMG02000008">
    <property type="protein sequence ID" value="KAA3463295.1"/>
    <property type="molecule type" value="Genomic_DNA"/>
</dbReference>
<accession>A0A5B6V2F2</accession>
<keyword evidence="2" id="KW-0472">Membrane</keyword>
<keyword evidence="2" id="KW-0812">Transmembrane</keyword>
<organism evidence="4 5">
    <name type="scientific">Gossypium australe</name>
    <dbReference type="NCBI Taxonomy" id="47621"/>
    <lineage>
        <taxon>Eukaryota</taxon>
        <taxon>Viridiplantae</taxon>
        <taxon>Streptophyta</taxon>
        <taxon>Embryophyta</taxon>
        <taxon>Tracheophyta</taxon>
        <taxon>Spermatophyta</taxon>
        <taxon>Magnoliopsida</taxon>
        <taxon>eudicotyledons</taxon>
        <taxon>Gunneridae</taxon>
        <taxon>Pentapetalae</taxon>
        <taxon>rosids</taxon>
        <taxon>malvids</taxon>
        <taxon>Malvales</taxon>
        <taxon>Malvaceae</taxon>
        <taxon>Malvoideae</taxon>
        <taxon>Gossypium</taxon>
    </lineage>
</organism>
<keyword evidence="5" id="KW-1185">Reference proteome</keyword>
<dbReference type="InterPro" id="IPR036047">
    <property type="entry name" value="F-box-like_dom_sf"/>
</dbReference>
<feature type="domain" description="F-box" evidence="3">
    <location>
        <begin position="7"/>
        <end position="48"/>
    </location>
</feature>
<evidence type="ECO:0000313" key="4">
    <source>
        <dbReference type="EMBL" id="KAA3463295.1"/>
    </source>
</evidence>
<evidence type="ECO:0000259" key="3">
    <source>
        <dbReference type="SMART" id="SM00256"/>
    </source>
</evidence>
<reference evidence="5" key="1">
    <citation type="journal article" date="2019" name="Plant Biotechnol. J.">
        <title>Genome sequencing of the Australian wild diploid species Gossypium australe highlights disease resistance and delayed gland morphogenesis.</title>
        <authorList>
            <person name="Cai Y."/>
            <person name="Cai X."/>
            <person name="Wang Q."/>
            <person name="Wang P."/>
            <person name="Zhang Y."/>
            <person name="Cai C."/>
            <person name="Xu Y."/>
            <person name="Wang K."/>
            <person name="Zhou Z."/>
            <person name="Wang C."/>
            <person name="Geng S."/>
            <person name="Li B."/>
            <person name="Dong Q."/>
            <person name="Hou Y."/>
            <person name="Wang H."/>
            <person name="Ai P."/>
            <person name="Liu Z."/>
            <person name="Yi F."/>
            <person name="Sun M."/>
            <person name="An G."/>
            <person name="Cheng J."/>
            <person name="Zhang Y."/>
            <person name="Shi Q."/>
            <person name="Xie Y."/>
            <person name="Shi X."/>
            <person name="Chang Y."/>
            <person name="Huang F."/>
            <person name="Chen Y."/>
            <person name="Hong S."/>
            <person name="Mi L."/>
            <person name="Sun Q."/>
            <person name="Zhang L."/>
            <person name="Zhou B."/>
            <person name="Peng R."/>
            <person name="Zhang X."/>
            <person name="Liu F."/>
        </authorList>
    </citation>
    <scope>NUCLEOTIDE SEQUENCE [LARGE SCALE GENOMIC DNA]</scope>
    <source>
        <strain evidence="5">cv. PA1801</strain>
    </source>
</reference>
<evidence type="ECO:0000256" key="1">
    <source>
        <dbReference type="SAM" id="MobiDB-lite"/>
    </source>
</evidence>
<dbReference type="InterPro" id="IPR051304">
    <property type="entry name" value="SCF_F-box_domain"/>
</dbReference>
<gene>
    <name evidence="4" type="ORF">EPI10_007655</name>
</gene>
<dbReference type="OrthoDB" id="599103at2759"/>
<dbReference type="SMART" id="SM00256">
    <property type="entry name" value="FBOX"/>
    <property type="match status" value="1"/>
</dbReference>
<protein>
    <submittedName>
        <fullName evidence="4">F-box protein SKIP23-like isoform X1</fullName>
    </submittedName>
</protein>
<feature type="region of interest" description="Disordered" evidence="1">
    <location>
        <begin position="482"/>
        <end position="502"/>
    </location>
</feature>
<dbReference type="Pfam" id="PF00646">
    <property type="entry name" value="F-box"/>
    <property type="match status" value="1"/>
</dbReference>
<dbReference type="PANTHER" id="PTHR47123:SF15">
    <property type="entry name" value="F-BOX PROTEIN SKIP23"/>
    <property type="match status" value="1"/>
</dbReference>
<evidence type="ECO:0000256" key="2">
    <source>
        <dbReference type="SAM" id="Phobius"/>
    </source>
</evidence>
<keyword evidence="2" id="KW-1133">Transmembrane helix</keyword>
<feature type="transmembrane region" description="Helical" evidence="2">
    <location>
        <begin position="511"/>
        <end position="531"/>
    </location>
</feature>
<dbReference type="InterPro" id="IPR005174">
    <property type="entry name" value="KIB1-4_b-propeller"/>
</dbReference>
<dbReference type="Gene3D" id="1.20.1280.50">
    <property type="match status" value="1"/>
</dbReference>
<dbReference type="Proteomes" id="UP000325315">
    <property type="component" value="Unassembled WGS sequence"/>
</dbReference>
<dbReference type="SUPFAM" id="SSF81383">
    <property type="entry name" value="F-box domain"/>
    <property type="match status" value="1"/>
</dbReference>
<sequence>MADWIQLPKELLELISKRLGTHYDVIRFRSVCSTWRSAVTAPNRCRNRFAPRFPLLPISSQFSLSKRSVFLLGSPTTSTQTNASSPSSWVIKIEEDPMNGRVQLLNPLSRSRFDSLPDNFPKPLNLLDFRVLELGEEYVLHYLTHHSVGNLYMEKVVLSCLDDNVDDFIILTIHVSGKLAMFKSSVKKWAIIQDMPSPFDDVILYKGNFYAVDNTGRTVVVGLDFETNLIAMPVFGGDKKFLVDSKGELLLVDMYLSIESEPGSSSSSPGFGFVEEYFENLALYMNERTVKFKVFKLDDVGKQWVEAKDLDDHVLFLGDGCTFSASIEDLSVCRGNCIIYVDNFFYSHGEEDGASEHCDVGVFDLESGSIGPLTKFPQFSELFWPPPHWISSTTASDVKSDSDGTSIDLSWATRSPSRRPFYYVQSPSNPDVEKISYGSSPMASPTYNYYHHYHQCSSFNHSRESSTSRFSVSGNIPRTLSGWKHEQIGHGDDDNDEGDDDGRSNSNNVRLLYVFCLVLVLLVVFAVVVLIRWDASKRYEPEIFVKHMVFENLYYQAGNDESGVPTDMLSLNSTVTILYRNLAASYAFHVTSTPLELHHFQLKLASGKMEEFTQPRKSDRIVKTIVAGHQVPLYGGIPVLVDTRPHLNRISVPLNLTFMAKSRTYILGTMVKTKFYGGFICSFTFKGNELGESLNLTDSCIYQ</sequence>
<dbReference type="AlphaFoldDB" id="A0A5B6V2F2"/>
<dbReference type="InterPro" id="IPR001810">
    <property type="entry name" value="F-box_dom"/>
</dbReference>
<evidence type="ECO:0000313" key="5">
    <source>
        <dbReference type="Proteomes" id="UP000325315"/>
    </source>
</evidence>
<name>A0A5B6V2F2_9ROSI</name>
<proteinExistence type="predicted"/>
<comment type="caution">
    <text evidence="4">The sequence shown here is derived from an EMBL/GenBank/DDBJ whole genome shotgun (WGS) entry which is preliminary data.</text>
</comment>